<proteinExistence type="predicted"/>
<gene>
    <name evidence="3" type="ORF">V6256_01350</name>
</gene>
<protein>
    <submittedName>
        <fullName evidence="3">Cysteine protease StiP family protein</fullName>
        <ecNumber evidence="3">3.4.22.-</ecNumber>
    </submittedName>
</protein>
<comment type="caution">
    <text evidence="3">The sequence shown here is derived from an EMBL/GenBank/DDBJ whole genome shotgun (WGS) entry which is preliminary data.</text>
</comment>
<dbReference type="InterPro" id="IPR028157">
    <property type="entry name" value="PELOTA_dom"/>
</dbReference>
<dbReference type="Pfam" id="PF15608">
    <property type="entry name" value="PELOTA_1"/>
    <property type="match status" value="1"/>
</dbReference>
<sequence length="362" mass="41246">MKQPLIGSYSQDDCLFLLKEIEPDFYTVEHKEKLIQSGKLHYSQMVSQESKPSDEYEQLFLSLMKKYKQQLATEILQLSHLIAEKIQQPVCVVSLVRAGTPIGVLVNRALNQFSEFDSVHYSISIVRDKGIDINGLDYLLNDLNIPPESIVFIDGWTAKGVITKELKAAIQDYNQQHNVAMSDDLYVVSDIGGTADHSVTLDDYIIPSALMNSTVSGLISRSVINEQIHEDDFHGCISYQHLQEYDYSNWFVDQVSACFEQQQYKAPVLITSEQRNTRYQQTQQYIKKLMQDFQVSDINRVKPGIAEATRVMLRRVPDLLLVKDKLNPNIAHLIRIANEKGIKITELDDMPFGACALIKDVR</sequence>
<accession>A0ABU9GLQ1</accession>
<dbReference type="PIRSF" id="PIRSF020979">
    <property type="entry name" value="UCP020979"/>
    <property type="match status" value="1"/>
</dbReference>
<dbReference type="RefSeq" id="WP_341596189.1">
    <property type="nucleotide sequence ID" value="NZ_JBAKAZ010000003.1"/>
</dbReference>
<keyword evidence="3" id="KW-0645">Protease</keyword>
<feature type="domain" description="Cysteine protease StiP N-terminal" evidence="1">
    <location>
        <begin position="7"/>
        <end position="255"/>
    </location>
</feature>
<organism evidence="3 4">
    <name type="scientific">Psychromonas aquatilis</name>
    <dbReference type="NCBI Taxonomy" id="2005072"/>
    <lineage>
        <taxon>Bacteria</taxon>
        <taxon>Pseudomonadati</taxon>
        <taxon>Pseudomonadota</taxon>
        <taxon>Gammaproteobacteria</taxon>
        <taxon>Alteromonadales</taxon>
        <taxon>Psychromonadaceae</taxon>
        <taxon>Psychromonas</taxon>
    </lineage>
</organism>
<name>A0ABU9GLQ1_9GAMM</name>
<feature type="domain" description="PELOTA RNA-binding" evidence="2">
    <location>
        <begin position="281"/>
        <end position="359"/>
    </location>
</feature>
<evidence type="ECO:0000259" key="2">
    <source>
        <dbReference type="Pfam" id="PF15608"/>
    </source>
</evidence>
<reference evidence="3 4" key="1">
    <citation type="submission" date="2024-02" db="EMBL/GenBank/DDBJ databases">
        <title>Bacteria isolated from the canopy kelp, Nereocystis luetkeana.</title>
        <authorList>
            <person name="Pfister C.A."/>
            <person name="Younker I.T."/>
            <person name="Light S.H."/>
        </authorList>
    </citation>
    <scope>NUCLEOTIDE SEQUENCE [LARGE SCALE GENOMIC DNA]</scope>
    <source>
        <strain evidence="3 4">TI.1.05</strain>
    </source>
</reference>
<evidence type="ECO:0000313" key="4">
    <source>
        <dbReference type="Proteomes" id="UP001369082"/>
    </source>
</evidence>
<dbReference type="EMBL" id="JBAKAZ010000003">
    <property type="protein sequence ID" value="MEL0628240.1"/>
    <property type="molecule type" value="Genomic_DNA"/>
</dbReference>
<dbReference type="GO" id="GO:0008233">
    <property type="term" value="F:peptidase activity"/>
    <property type="evidence" value="ECO:0007669"/>
    <property type="project" value="UniProtKB-KW"/>
</dbReference>
<dbReference type="GO" id="GO:0006508">
    <property type="term" value="P:proteolysis"/>
    <property type="evidence" value="ECO:0007669"/>
    <property type="project" value="UniProtKB-KW"/>
</dbReference>
<dbReference type="EC" id="3.4.22.-" evidence="3"/>
<evidence type="ECO:0000259" key="1">
    <source>
        <dbReference type="Pfam" id="PF11202"/>
    </source>
</evidence>
<dbReference type="Pfam" id="PF11202">
    <property type="entry name" value="StiP"/>
    <property type="match status" value="1"/>
</dbReference>
<keyword evidence="4" id="KW-1185">Reference proteome</keyword>
<dbReference type="InterPro" id="IPR011215">
    <property type="entry name" value="StiP_N"/>
</dbReference>
<dbReference type="InterPro" id="IPR048336">
    <property type="entry name" value="StiP-like"/>
</dbReference>
<dbReference type="Proteomes" id="UP001369082">
    <property type="component" value="Unassembled WGS sequence"/>
</dbReference>
<evidence type="ECO:0000313" key="3">
    <source>
        <dbReference type="EMBL" id="MEL0628240.1"/>
    </source>
</evidence>
<keyword evidence="3" id="KW-0378">Hydrolase</keyword>